<dbReference type="EMBL" id="CP000667">
    <property type="protein sequence ID" value="ABP54494.1"/>
    <property type="molecule type" value="Genomic_DNA"/>
</dbReference>
<dbReference type="AlphaFoldDB" id="A4X6J4"/>
<dbReference type="KEGG" id="stp:Strop_2041"/>
<dbReference type="STRING" id="369723.Strop_2041"/>
<proteinExistence type="predicted"/>
<dbReference type="HOGENOM" id="CLU_2556316_0_0_11"/>
<evidence type="ECO:0000313" key="1">
    <source>
        <dbReference type="EMBL" id="ABP54494.1"/>
    </source>
</evidence>
<evidence type="ECO:0000313" key="2">
    <source>
        <dbReference type="Proteomes" id="UP000000235"/>
    </source>
</evidence>
<name>A4X6J4_SALTO</name>
<keyword evidence="2" id="KW-1185">Reference proteome</keyword>
<protein>
    <submittedName>
        <fullName evidence="1">Uncharacterized protein</fullName>
    </submittedName>
</protein>
<organism evidence="1 2">
    <name type="scientific">Salinispora tropica (strain ATCC BAA-916 / DSM 44818 / JCM 13857 / NBRC 105044 / CNB-440)</name>
    <dbReference type="NCBI Taxonomy" id="369723"/>
    <lineage>
        <taxon>Bacteria</taxon>
        <taxon>Bacillati</taxon>
        <taxon>Actinomycetota</taxon>
        <taxon>Actinomycetes</taxon>
        <taxon>Micromonosporales</taxon>
        <taxon>Micromonosporaceae</taxon>
        <taxon>Salinispora</taxon>
    </lineage>
</organism>
<gene>
    <name evidence="1" type="ordered locus">Strop_2041</name>
</gene>
<sequence length="82" mass="8631">MPATFTNQLAVAVYPDAPAHAETFLLAYSGGVVTHLCRRGPKVGCRRRCSTGRLAACRCEGSTFVAATPSRSAAVHPNLGEK</sequence>
<reference evidence="2" key="1">
    <citation type="journal article" date="2007" name="Proc. Natl. Acad. Sci. U.S.A.">
        <title>Genome sequencing reveals complex secondary metabolome in the marine actinomycete Salinispora tropica.</title>
        <authorList>
            <person name="Udwary D.W."/>
            <person name="Zeigler L."/>
            <person name="Asolkar R.N."/>
            <person name="Singan V."/>
            <person name="Lapidus A."/>
            <person name="Fenical W."/>
            <person name="Jensen P.R."/>
            <person name="Moore B.S."/>
        </authorList>
    </citation>
    <scope>NUCLEOTIDE SEQUENCE [LARGE SCALE GENOMIC DNA]</scope>
    <source>
        <strain evidence="2">ATCC BAA-916 / DSM 44818 / CNB-440</strain>
    </source>
</reference>
<accession>A4X6J4</accession>
<dbReference type="Proteomes" id="UP000000235">
    <property type="component" value="Chromosome"/>
</dbReference>